<evidence type="ECO:0000256" key="2">
    <source>
        <dbReference type="ARBA" id="ARBA00023015"/>
    </source>
</evidence>
<comment type="similarity">
    <text evidence="1">Belongs to the sigma-70 factor family. ECF subfamily.</text>
</comment>
<dbReference type="SUPFAM" id="SSF88659">
    <property type="entry name" value="Sigma3 and sigma4 domains of RNA polymerase sigma factors"/>
    <property type="match status" value="1"/>
</dbReference>
<evidence type="ECO:0000313" key="8">
    <source>
        <dbReference type="Proteomes" id="UP000469185"/>
    </source>
</evidence>
<feature type="domain" description="RNA polymerase sigma-70 region 2" evidence="6">
    <location>
        <begin position="16"/>
        <end position="84"/>
    </location>
</feature>
<evidence type="ECO:0000256" key="1">
    <source>
        <dbReference type="ARBA" id="ARBA00010641"/>
    </source>
</evidence>
<proteinExistence type="inferred from homology"/>
<dbReference type="InterPro" id="IPR013325">
    <property type="entry name" value="RNA_pol_sigma_r2"/>
</dbReference>
<dbReference type="PANTHER" id="PTHR43133">
    <property type="entry name" value="RNA POLYMERASE ECF-TYPE SIGMA FACTO"/>
    <property type="match status" value="1"/>
</dbReference>
<dbReference type="EMBL" id="JAAGOB010000006">
    <property type="protein sequence ID" value="NED96053.1"/>
    <property type="molecule type" value="Genomic_DNA"/>
</dbReference>
<reference evidence="7 8" key="1">
    <citation type="submission" date="2020-02" db="EMBL/GenBank/DDBJ databases">
        <authorList>
            <person name="Li X.-J."/>
            <person name="Feng X.-M."/>
        </authorList>
    </citation>
    <scope>NUCLEOTIDE SEQUENCE [LARGE SCALE GENOMIC DNA]</scope>
    <source>
        <strain evidence="7 8">CGMCC 4.7225</strain>
    </source>
</reference>
<dbReference type="InterPro" id="IPR039425">
    <property type="entry name" value="RNA_pol_sigma-70-like"/>
</dbReference>
<dbReference type="InterPro" id="IPR007627">
    <property type="entry name" value="RNA_pol_sigma70_r2"/>
</dbReference>
<name>A0A6N9YM29_9ACTN</name>
<dbReference type="PANTHER" id="PTHR43133:SF8">
    <property type="entry name" value="RNA POLYMERASE SIGMA FACTOR HI_1459-RELATED"/>
    <property type="match status" value="1"/>
</dbReference>
<keyword evidence="4" id="KW-0238">DNA-binding</keyword>
<keyword evidence="2" id="KW-0805">Transcription regulation</keyword>
<dbReference type="Proteomes" id="UP000469185">
    <property type="component" value="Unassembled WGS sequence"/>
</dbReference>
<keyword evidence="5" id="KW-0804">Transcription</keyword>
<evidence type="ECO:0000256" key="4">
    <source>
        <dbReference type="ARBA" id="ARBA00023125"/>
    </source>
</evidence>
<dbReference type="GO" id="GO:0016987">
    <property type="term" value="F:sigma factor activity"/>
    <property type="evidence" value="ECO:0007669"/>
    <property type="project" value="UniProtKB-KW"/>
</dbReference>
<evidence type="ECO:0000256" key="3">
    <source>
        <dbReference type="ARBA" id="ARBA00023082"/>
    </source>
</evidence>
<dbReference type="InterPro" id="IPR036388">
    <property type="entry name" value="WH-like_DNA-bd_sf"/>
</dbReference>
<evidence type="ECO:0000256" key="5">
    <source>
        <dbReference type="ARBA" id="ARBA00023163"/>
    </source>
</evidence>
<dbReference type="SUPFAM" id="SSF88946">
    <property type="entry name" value="Sigma2 domain of RNA polymerase sigma factors"/>
    <property type="match status" value="1"/>
</dbReference>
<keyword evidence="8" id="KW-1185">Reference proteome</keyword>
<protein>
    <submittedName>
        <fullName evidence="7">Sigma-70 family RNA polymerase sigma factor</fullName>
    </submittedName>
</protein>
<accession>A0A6N9YM29</accession>
<keyword evidence="3" id="KW-0731">Sigma factor</keyword>
<dbReference type="GO" id="GO:0003677">
    <property type="term" value="F:DNA binding"/>
    <property type="evidence" value="ECO:0007669"/>
    <property type="project" value="UniProtKB-KW"/>
</dbReference>
<dbReference type="NCBIfam" id="TIGR02937">
    <property type="entry name" value="sigma70-ECF"/>
    <property type="match status" value="1"/>
</dbReference>
<dbReference type="Pfam" id="PF04542">
    <property type="entry name" value="Sigma70_r2"/>
    <property type="match status" value="1"/>
</dbReference>
<dbReference type="GO" id="GO:0006352">
    <property type="term" value="P:DNA-templated transcription initiation"/>
    <property type="evidence" value="ECO:0007669"/>
    <property type="project" value="InterPro"/>
</dbReference>
<comment type="caution">
    <text evidence="7">The sequence shown here is derived from an EMBL/GenBank/DDBJ whole genome shotgun (WGS) entry which is preliminary data.</text>
</comment>
<gene>
    <name evidence="7" type="ORF">G1H11_12115</name>
</gene>
<sequence>MLLERAGSDDDAFASLYQEHAPMARRIANGIVQDAHAAEDLVQEAFYLVLRNIRRGKGPTDSFSGYVASTVRRLAYRYSARQGRIVTIEDATTWERPSGSVMTLMPGGERITTAWASLPHRWRTILWLIEVDLFTPAELAAGMSMTPSAVSSLATRARRALRTAYASVPQTEKLS</sequence>
<dbReference type="Gene3D" id="1.10.10.10">
    <property type="entry name" value="Winged helix-like DNA-binding domain superfamily/Winged helix DNA-binding domain"/>
    <property type="match status" value="1"/>
</dbReference>
<dbReference type="Gene3D" id="1.10.1740.10">
    <property type="match status" value="1"/>
</dbReference>
<evidence type="ECO:0000259" key="6">
    <source>
        <dbReference type="Pfam" id="PF04542"/>
    </source>
</evidence>
<evidence type="ECO:0000313" key="7">
    <source>
        <dbReference type="EMBL" id="NED96053.1"/>
    </source>
</evidence>
<organism evidence="7 8">
    <name type="scientific">Phytoactinopolyspora alkaliphila</name>
    <dbReference type="NCBI Taxonomy" id="1783498"/>
    <lineage>
        <taxon>Bacteria</taxon>
        <taxon>Bacillati</taxon>
        <taxon>Actinomycetota</taxon>
        <taxon>Actinomycetes</taxon>
        <taxon>Jiangellales</taxon>
        <taxon>Jiangellaceae</taxon>
        <taxon>Phytoactinopolyspora</taxon>
    </lineage>
</organism>
<dbReference type="AlphaFoldDB" id="A0A6N9YM29"/>
<dbReference type="InterPro" id="IPR014284">
    <property type="entry name" value="RNA_pol_sigma-70_dom"/>
</dbReference>
<dbReference type="RefSeq" id="WP_163818848.1">
    <property type="nucleotide sequence ID" value="NZ_JAAGOB010000006.1"/>
</dbReference>
<dbReference type="InterPro" id="IPR013324">
    <property type="entry name" value="RNA_pol_sigma_r3/r4-like"/>
</dbReference>